<feature type="compositionally biased region" description="Acidic residues" evidence="1">
    <location>
        <begin position="125"/>
        <end position="134"/>
    </location>
</feature>
<feature type="domain" description="CobW C-terminal" evidence="2">
    <location>
        <begin position="310"/>
        <end position="424"/>
    </location>
</feature>
<protein>
    <submittedName>
        <fullName evidence="3">Cobalamin synthesis protein P47K</fullName>
    </submittedName>
</protein>
<accession>A0A0D2M7E0</accession>
<feature type="region of interest" description="Disordered" evidence="1">
    <location>
        <begin position="64"/>
        <end position="138"/>
    </location>
</feature>
<keyword evidence="4" id="KW-1185">Reference proteome</keyword>
<evidence type="ECO:0000256" key="1">
    <source>
        <dbReference type="SAM" id="MobiDB-lite"/>
    </source>
</evidence>
<gene>
    <name evidence="3" type="ORF">MNEG_8685</name>
</gene>
<organism evidence="3 4">
    <name type="scientific">Monoraphidium neglectum</name>
    <dbReference type="NCBI Taxonomy" id="145388"/>
    <lineage>
        <taxon>Eukaryota</taxon>
        <taxon>Viridiplantae</taxon>
        <taxon>Chlorophyta</taxon>
        <taxon>core chlorophytes</taxon>
        <taxon>Chlorophyceae</taxon>
        <taxon>CS clade</taxon>
        <taxon>Sphaeropleales</taxon>
        <taxon>Selenastraceae</taxon>
        <taxon>Monoraphidium</taxon>
    </lineage>
</organism>
<evidence type="ECO:0000313" key="3">
    <source>
        <dbReference type="EMBL" id="KIY99274.1"/>
    </source>
</evidence>
<dbReference type="Proteomes" id="UP000054498">
    <property type="component" value="Unassembled WGS sequence"/>
</dbReference>
<evidence type="ECO:0000313" key="4">
    <source>
        <dbReference type="Proteomes" id="UP000054498"/>
    </source>
</evidence>
<name>A0A0D2M7E0_9CHLO</name>
<dbReference type="InterPro" id="IPR027417">
    <property type="entry name" value="P-loop_NTPase"/>
</dbReference>
<sequence length="424" mass="42820">MPPLLTTSWRAPHPQGEADGLIRLAGGSVACPGAPAALQQVARMAAAGELDGLVVEVPGAQDPSRAAQAFAPQDGGCEDEGCCPGDEGPKHDHPHNHGGGSSGDDGDASGQHGEGRGGGQHEERFEEGEEDDDGGPAGAWVSAVARALRGVAALDACVTVMGAAELLGGLQGLELASADGAGGSAGGEVEGEDGCEAVGPPRHASEVVLDQVEFADVIVLDTSDVTQDAAGDSVEQHLEQAEALLRALNPGADVIAAPGARAPRARLLSTGRFDWERTQKGAGWLRALEGAGRTAPQQQAPAAAATGGGCCSFVYRARWPFHPGRLHDFCTRYFVLRERDWGGDDGGGGGGGGGDGSDDAEAEASGGGSGAQEGLPADARRGARGAAFGRVVRSKGFAWLATRGDHMGEWSQAGDVLSFSTAAC</sequence>
<dbReference type="RefSeq" id="XP_013898294.1">
    <property type="nucleotide sequence ID" value="XM_014042840.1"/>
</dbReference>
<dbReference type="EMBL" id="KK101896">
    <property type="protein sequence ID" value="KIY99274.1"/>
    <property type="molecule type" value="Genomic_DNA"/>
</dbReference>
<dbReference type="InterPro" id="IPR051927">
    <property type="entry name" value="Zn_Chap_cDPG_Synth"/>
</dbReference>
<evidence type="ECO:0000259" key="2">
    <source>
        <dbReference type="SMART" id="SM00833"/>
    </source>
</evidence>
<dbReference type="PANTHER" id="PTHR43603:SF1">
    <property type="entry name" value="ZINC-REGULATED GTPASE METALLOPROTEIN ACTIVATOR 1"/>
    <property type="match status" value="1"/>
</dbReference>
<feature type="compositionally biased region" description="Gly residues" evidence="1">
    <location>
        <begin position="345"/>
        <end position="355"/>
    </location>
</feature>
<dbReference type="KEGG" id="mng:MNEG_8685"/>
<dbReference type="GeneID" id="25741560"/>
<dbReference type="PANTHER" id="PTHR43603">
    <property type="entry name" value="COBW DOMAIN-CONTAINING PROTEIN DDB_G0274527"/>
    <property type="match status" value="1"/>
</dbReference>
<dbReference type="STRING" id="145388.A0A0D2M7E0"/>
<feature type="region of interest" description="Disordered" evidence="1">
    <location>
        <begin position="345"/>
        <end position="377"/>
    </location>
</feature>
<dbReference type="Gene3D" id="3.40.50.300">
    <property type="entry name" value="P-loop containing nucleotide triphosphate hydrolases"/>
    <property type="match status" value="1"/>
</dbReference>
<dbReference type="SMART" id="SM00833">
    <property type="entry name" value="CobW_C"/>
    <property type="match status" value="1"/>
</dbReference>
<feature type="compositionally biased region" description="Basic and acidic residues" evidence="1">
    <location>
        <begin position="113"/>
        <end position="124"/>
    </location>
</feature>
<reference evidence="3 4" key="1">
    <citation type="journal article" date="2013" name="BMC Genomics">
        <title>Reconstruction of the lipid metabolism for the microalga Monoraphidium neglectum from its genome sequence reveals characteristics suitable for biofuel production.</title>
        <authorList>
            <person name="Bogen C."/>
            <person name="Al-Dilaimi A."/>
            <person name="Albersmeier A."/>
            <person name="Wichmann J."/>
            <person name="Grundmann M."/>
            <person name="Rupp O."/>
            <person name="Lauersen K.J."/>
            <person name="Blifernez-Klassen O."/>
            <person name="Kalinowski J."/>
            <person name="Goesmann A."/>
            <person name="Mussgnug J.H."/>
            <person name="Kruse O."/>
        </authorList>
    </citation>
    <scope>NUCLEOTIDE SEQUENCE [LARGE SCALE GENOMIC DNA]</scope>
    <source>
        <strain evidence="3 4">SAG 48.87</strain>
    </source>
</reference>
<dbReference type="InterPro" id="IPR011629">
    <property type="entry name" value="CobW-like_C"/>
</dbReference>
<dbReference type="AlphaFoldDB" id="A0A0D2M7E0"/>
<proteinExistence type="predicted"/>